<dbReference type="RefSeq" id="WP_209372025.1">
    <property type="nucleotide sequence ID" value="NZ_JAGIZA010000003.1"/>
</dbReference>
<sequence>MRNAALAILLALGACAAQDNAVPPVPPLAGQGTGSPAYNAIEGAATAFANPAVLAGRPADAAVAVSRLEWEAVAIPADRSFFNFSTITGPSVTAARYEVRQALGIAQDARPVVVMNAMETAATALSAGNTQAARAALPAPTFAPDTLERLASLPRLAQANQATQKARRDIEFGRDEDRDER</sequence>
<feature type="compositionally biased region" description="Basic and acidic residues" evidence="1">
    <location>
        <begin position="166"/>
        <end position="181"/>
    </location>
</feature>
<evidence type="ECO:0000313" key="3">
    <source>
        <dbReference type="EMBL" id="MBP0492462.1"/>
    </source>
</evidence>
<keyword evidence="4" id="KW-1185">Reference proteome</keyword>
<gene>
    <name evidence="3" type="ORF">J5Y10_06695</name>
</gene>
<feature type="region of interest" description="Disordered" evidence="1">
    <location>
        <begin position="155"/>
        <end position="181"/>
    </location>
</feature>
<name>A0A940S6W2_9PROT</name>
<comment type="caution">
    <text evidence="3">The sequence shown here is derived from an EMBL/GenBank/DDBJ whole genome shotgun (WGS) entry which is preliminary data.</text>
</comment>
<accession>A0A940S6W2</accession>
<dbReference type="AlphaFoldDB" id="A0A940S6W2"/>
<evidence type="ECO:0000256" key="2">
    <source>
        <dbReference type="SAM" id="SignalP"/>
    </source>
</evidence>
<dbReference type="PROSITE" id="PS51257">
    <property type="entry name" value="PROKAR_LIPOPROTEIN"/>
    <property type="match status" value="1"/>
</dbReference>
<evidence type="ECO:0000313" key="4">
    <source>
        <dbReference type="Proteomes" id="UP000677537"/>
    </source>
</evidence>
<protein>
    <recommendedName>
        <fullName evidence="5">TolC family protein</fullName>
    </recommendedName>
</protein>
<keyword evidence="2" id="KW-0732">Signal</keyword>
<dbReference type="EMBL" id="JAGIZA010000003">
    <property type="protein sequence ID" value="MBP0492462.1"/>
    <property type="molecule type" value="Genomic_DNA"/>
</dbReference>
<reference evidence="3" key="1">
    <citation type="submission" date="2021-03" db="EMBL/GenBank/DDBJ databases">
        <authorList>
            <person name="So Y."/>
        </authorList>
    </citation>
    <scope>NUCLEOTIDE SEQUENCE</scope>
    <source>
        <strain evidence="3">SG15</strain>
    </source>
</reference>
<feature type="chain" id="PRO_5038012238" description="TolC family protein" evidence="2">
    <location>
        <begin position="22"/>
        <end position="181"/>
    </location>
</feature>
<dbReference type="Proteomes" id="UP000677537">
    <property type="component" value="Unassembled WGS sequence"/>
</dbReference>
<evidence type="ECO:0008006" key="5">
    <source>
        <dbReference type="Google" id="ProtNLM"/>
    </source>
</evidence>
<organism evidence="3 4">
    <name type="scientific">Roseomonas indoligenes</name>
    <dbReference type="NCBI Taxonomy" id="2820811"/>
    <lineage>
        <taxon>Bacteria</taxon>
        <taxon>Pseudomonadati</taxon>
        <taxon>Pseudomonadota</taxon>
        <taxon>Alphaproteobacteria</taxon>
        <taxon>Acetobacterales</taxon>
        <taxon>Roseomonadaceae</taxon>
        <taxon>Roseomonas</taxon>
    </lineage>
</organism>
<feature type="signal peptide" evidence="2">
    <location>
        <begin position="1"/>
        <end position="21"/>
    </location>
</feature>
<evidence type="ECO:0000256" key="1">
    <source>
        <dbReference type="SAM" id="MobiDB-lite"/>
    </source>
</evidence>
<proteinExistence type="predicted"/>